<dbReference type="GO" id="GO:0000271">
    <property type="term" value="P:polysaccharide biosynthetic process"/>
    <property type="evidence" value="ECO:0007669"/>
    <property type="project" value="InterPro"/>
</dbReference>
<evidence type="ECO:0000259" key="11">
    <source>
        <dbReference type="Pfam" id="PF22640"/>
    </source>
</evidence>
<dbReference type="Pfam" id="PF22640">
    <property type="entry name" value="ManC_GMP_beta-helix"/>
    <property type="match status" value="1"/>
</dbReference>
<dbReference type="Gene3D" id="3.90.550.10">
    <property type="entry name" value="Spore Coat Polysaccharide Biosynthesis Protein SpsA, Chain A"/>
    <property type="match status" value="1"/>
</dbReference>
<evidence type="ECO:0000256" key="6">
    <source>
        <dbReference type="ARBA" id="ARBA00023134"/>
    </source>
</evidence>
<dbReference type="PANTHER" id="PTHR46390">
    <property type="entry name" value="MANNOSE-1-PHOSPHATE GUANYLYLTRANSFERASE"/>
    <property type="match status" value="1"/>
</dbReference>
<evidence type="ECO:0000256" key="3">
    <source>
        <dbReference type="ARBA" id="ARBA00022679"/>
    </source>
</evidence>
<dbReference type="OrthoDB" id="9806359at2"/>
<sequence length="476" mass="53812">MSTEKHPETLLQGCKALILAGGSGTRLWPYSRSLYPKQLLALTGERTLLQETVHRAMRGFAPEDIWVITNEEQVFEVRSQLRELDETLDTQVLTEPMRRNTLPAIMLGMEKASQDNPDALVAVFPSDHMIHKPELWLDALKRGTELARDGWFVTFGLVPDKPETGYGYIREGESLGQDCYKVGAFVEKPDYETALKYLESGEYLWNSGMFIFSVPAFIQAVEKYQPELYAWWKRRRTVPLAEGYTAIPDISVDYGIMENVKSQATVRADFGWDDLGSWEALHRMGVKDESGNVIQGDVLNLDCEDSLLLSRGGKLAAVEVNGLVVVQTRDATLVCPANKVQRVKDVVEKLKEEGSSLAEAHVTVHRPWGSYTVLEEKEFYKLKRITVKPGAKLSLQRHHHRSEHWVVIRGTAEVTVNDDVRLLYEDQSVDIPKTATHRLANPGKVPVEIIEIQSGPYLEEDDIVRFDDVYGRIKGD</sequence>
<dbReference type="CDD" id="cd02509">
    <property type="entry name" value="GDP-M1P_Guanylyltransferase"/>
    <property type="match status" value="1"/>
</dbReference>
<dbReference type="PANTHER" id="PTHR46390:SF1">
    <property type="entry name" value="MANNOSE-1-PHOSPHATE GUANYLYLTRANSFERASE"/>
    <property type="match status" value="1"/>
</dbReference>
<dbReference type="InterPro" id="IPR001538">
    <property type="entry name" value="Man6P_isomerase-2_C"/>
</dbReference>
<keyword evidence="3 12" id="KW-0808">Transferase</keyword>
<dbReference type="GO" id="GO:0004475">
    <property type="term" value="F:mannose-1-phosphate guanylyltransferase (GTP) activity"/>
    <property type="evidence" value="ECO:0007669"/>
    <property type="project" value="UniProtKB-EC"/>
</dbReference>
<dbReference type="Proteomes" id="UP000189733">
    <property type="component" value="Unassembled WGS sequence"/>
</dbReference>
<dbReference type="STRING" id="1121442.SAMN02745702_00185"/>
<protein>
    <recommendedName>
        <fullName evidence="2">mannose-1-phosphate guanylyltransferase</fullName>
        <ecNumber evidence="2">2.7.7.13</ecNumber>
    </recommendedName>
</protein>
<dbReference type="SUPFAM" id="SSF51182">
    <property type="entry name" value="RmlC-like cupins"/>
    <property type="match status" value="1"/>
</dbReference>
<dbReference type="NCBIfam" id="TIGR01479">
    <property type="entry name" value="GMP_PMI"/>
    <property type="match status" value="1"/>
</dbReference>
<dbReference type="GO" id="GO:0016853">
    <property type="term" value="F:isomerase activity"/>
    <property type="evidence" value="ECO:0007669"/>
    <property type="project" value="UniProtKB-KW"/>
</dbReference>
<dbReference type="EMBL" id="FUYA01000001">
    <property type="protein sequence ID" value="SKA63642.1"/>
    <property type="molecule type" value="Genomic_DNA"/>
</dbReference>
<keyword evidence="4 12" id="KW-0548">Nucleotidyltransferase</keyword>
<comment type="similarity">
    <text evidence="1 8">Belongs to the mannose-6-phosphate isomerase type 2 family.</text>
</comment>
<evidence type="ECO:0000256" key="2">
    <source>
        <dbReference type="ARBA" id="ARBA00012387"/>
    </source>
</evidence>
<dbReference type="GO" id="GO:0005525">
    <property type="term" value="F:GTP binding"/>
    <property type="evidence" value="ECO:0007669"/>
    <property type="project" value="UniProtKB-KW"/>
</dbReference>
<dbReference type="InterPro" id="IPR006375">
    <property type="entry name" value="Man1P_GuaTrfase/Man6P_Isoase"/>
</dbReference>
<comment type="catalytic activity">
    <reaction evidence="7">
        <text>alpha-D-mannose 1-phosphate + GTP + H(+) = GDP-alpha-D-mannose + diphosphate</text>
        <dbReference type="Rhea" id="RHEA:15229"/>
        <dbReference type="ChEBI" id="CHEBI:15378"/>
        <dbReference type="ChEBI" id="CHEBI:33019"/>
        <dbReference type="ChEBI" id="CHEBI:37565"/>
        <dbReference type="ChEBI" id="CHEBI:57527"/>
        <dbReference type="ChEBI" id="CHEBI:58409"/>
        <dbReference type="EC" id="2.7.7.13"/>
    </reaction>
</comment>
<evidence type="ECO:0000313" key="13">
    <source>
        <dbReference type="Proteomes" id="UP000189733"/>
    </source>
</evidence>
<evidence type="ECO:0000256" key="5">
    <source>
        <dbReference type="ARBA" id="ARBA00022741"/>
    </source>
</evidence>
<keyword evidence="5" id="KW-0547">Nucleotide-binding</keyword>
<dbReference type="AlphaFoldDB" id="A0A1T4VFA3"/>
<dbReference type="FunFam" id="3.90.550.10:FF:000046">
    <property type="entry name" value="Mannose-1-phosphate guanylyltransferase (GDP)"/>
    <property type="match status" value="1"/>
</dbReference>
<reference evidence="12 13" key="1">
    <citation type="submission" date="2017-02" db="EMBL/GenBank/DDBJ databases">
        <authorList>
            <person name="Peterson S.W."/>
        </authorList>
    </citation>
    <scope>NUCLEOTIDE SEQUENCE [LARGE SCALE GENOMIC DNA]</scope>
    <source>
        <strain evidence="12 13">DSM 18034</strain>
    </source>
</reference>
<proteinExistence type="inferred from homology"/>
<dbReference type="Pfam" id="PF01050">
    <property type="entry name" value="MannoseP_isomer"/>
    <property type="match status" value="1"/>
</dbReference>
<dbReference type="RefSeq" id="WP_078683512.1">
    <property type="nucleotide sequence ID" value="NZ_FUYA01000001.1"/>
</dbReference>
<feature type="domain" description="Nucleotidyl transferase" evidence="9">
    <location>
        <begin position="15"/>
        <end position="288"/>
    </location>
</feature>
<dbReference type="CDD" id="cd02213">
    <property type="entry name" value="cupin_PMI_typeII_C"/>
    <property type="match status" value="1"/>
</dbReference>
<dbReference type="InterPro" id="IPR051161">
    <property type="entry name" value="Mannose-6P_isomerase_type2"/>
</dbReference>
<dbReference type="Gene3D" id="2.60.120.10">
    <property type="entry name" value="Jelly Rolls"/>
    <property type="match status" value="1"/>
</dbReference>
<feature type="domain" description="Mannose-6-phosphate isomerase type II C-terminal" evidence="10">
    <location>
        <begin position="355"/>
        <end position="468"/>
    </location>
</feature>
<dbReference type="InterPro" id="IPR049577">
    <property type="entry name" value="GMPP_N"/>
</dbReference>
<name>A0A1T4VFA3_9BACT</name>
<dbReference type="InterPro" id="IPR014710">
    <property type="entry name" value="RmlC-like_jellyroll"/>
</dbReference>
<evidence type="ECO:0000256" key="7">
    <source>
        <dbReference type="ARBA" id="ARBA00047343"/>
    </source>
</evidence>
<gene>
    <name evidence="12" type="ORF">SAMN02745702_00185</name>
</gene>
<dbReference type="InterPro" id="IPR054566">
    <property type="entry name" value="ManC/GMP-like_b-helix"/>
</dbReference>
<accession>A0A1T4VFA3</accession>
<keyword evidence="12" id="KW-0413">Isomerase</keyword>
<evidence type="ECO:0000259" key="9">
    <source>
        <dbReference type="Pfam" id="PF00483"/>
    </source>
</evidence>
<dbReference type="InterPro" id="IPR005835">
    <property type="entry name" value="NTP_transferase_dom"/>
</dbReference>
<evidence type="ECO:0000256" key="8">
    <source>
        <dbReference type="RuleBase" id="RU004190"/>
    </source>
</evidence>
<dbReference type="SUPFAM" id="SSF53448">
    <property type="entry name" value="Nucleotide-diphospho-sugar transferases"/>
    <property type="match status" value="1"/>
</dbReference>
<dbReference type="Pfam" id="PF00483">
    <property type="entry name" value="NTP_transferase"/>
    <property type="match status" value="1"/>
</dbReference>
<evidence type="ECO:0000259" key="10">
    <source>
        <dbReference type="Pfam" id="PF01050"/>
    </source>
</evidence>
<dbReference type="GO" id="GO:0009298">
    <property type="term" value="P:GDP-mannose biosynthetic process"/>
    <property type="evidence" value="ECO:0007669"/>
    <property type="project" value="TreeGrafter"/>
</dbReference>
<evidence type="ECO:0000256" key="4">
    <source>
        <dbReference type="ARBA" id="ARBA00022695"/>
    </source>
</evidence>
<dbReference type="FunFam" id="2.60.120.10:FF:000032">
    <property type="entry name" value="Mannose-1-phosphate guanylyltransferase/mannose-6-phosphate isomerase"/>
    <property type="match status" value="1"/>
</dbReference>
<evidence type="ECO:0000256" key="1">
    <source>
        <dbReference type="ARBA" id="ARBA00006115"/>
    </source>
</evidence>
<feature type="domain" description="MannoseP isomerase/GMP-like beta-helix" evidence="11">
    <location>
        <begin position="296"/>
        <end position="350"/>
    </location>
</feature>
<dbReference type="EC" id="2.7.7.13" evidence="2"/>
<evidence type="ECO:0000313" key="12">
    <source>
        <dbReference type="EMBL" id="SKA63642.1"/>
    </source>
</evidence>
<keyword evidence="13" id="KW-1185">Reference proteome</keyword>
<organism evidence="12 13">
    <name type="scientific">Desulfobaculum bizertense DSM 18034</name>
    <dbReference type="NCBI Taxonomy" id="1121442"/>
    <lineage>
        <taxon>Bacteria</taxon>
        <taxon>Pseudomonadati</taxon>
        <taxon>Thermodesulfobacteriota</taxon>
        <taxon>Desulfovibrionia</taxon>
        <taxon>Desulfovibrionales</taxon>
        <taxon>Desulfovibrionaceae</taxon>
        <taxon>Desulfobaculum</taxon>
    </lineage>
</organism>
<dbReference type="InterPro" id="IPR029044">
    <property type="entry name" value="Nucleotide-diphossugar_trans"/>
</dbReference>
<keyword evidence="6" id="KW-0342">GTP-binding</keyword>
<dbReference type="InterPro" id="IPR011051">
    <property type="entry name" value="RmlC_Cupin_sf"/>
</dbReference>